<dbReference type="RefSeq" id="WP_100757624.1">
    <property type="nucleotide sequence ID" value="NZ_NPDT01000001.1"/>
</dbReference>
<evidence type="ECO:0000259" key="1">
    <source>
        <dbReference type="Pfam" id="PF01796"/>
    </source>
</evidence>
<proteinExistence type="predicted"/>
<feature type="domain" description="ChsH2 C-terminal OB-fold" evidence="1">
    <location>
        <begin position="439"/>
        <end position="483"/>
    </location>
</feature>
<dbReference type="InterPro" id="IPR055140">
    <property type="entry name" value="Thiolase_C_2"/>
</dbReference>
<dbReference type="InterPro" id="IPR002878">
    <property type="entry name" value="ChsH2_C"/>
</dbReference>
<organism evidence="3 4">
    <name type="scientific">Leptospira wolffii</name>
    <dbReference type="NCBI Taxonomy" id="409998"/>
    <lineage>
        <taxon>Bacteria</taxon>
        <taxon>Pseudomonadati</taxon>
        <taxon>Spirochaetota</taxon>
        <taxon>Spirochaetia</taxon>
        <taxon>Leptospirales</taxon>
        <taxon>Leptospiraceae</taxon>
        <taxon>Leptospira</taxon>
    </lineage>
</organism>
<sequence>MNHPVLLGVADSTIKDFSEAEYQAWDGSQKVFHHYKKSIETLLHFLGMKNETLASEITDFVSIEAASLGKGGYGHTVRIANELGYTGMKAHLIDLGGASVTGAIGQARTILVDNPDAVVLVAGADIPKSAFRLVSDLKRVNETVCHPEYELDNGATLISMYGLLMKRMMFEEGITSQDLADITKKFRSNAIGNPRAHSYGQEITDKQLNRNIADPYPTPMIAIVTDHGFATLLVSEKTAEEWKKKGWIRKDLNPIYLVGASHTAHSEYFILKGDFGSPAGNSAEKLFSSSGYKREEVDYAWIYDCFTGMVIMQSSEYFKIGKKNVVSSLKQGGLKFSDGKEIQINKLGGILNYQAAMSISAATGLVDIAVQYGLYAQAGELGKTESAFPELSLLGGNGGIDSINSVALFAKKAPGTERKSAPPKLAQLKLNRLGADPGETGTIWSSTTVNMNPGFSWKPPYSLALVKLGENRFVLANVHEKDGSLRKTGDDLSYDQTKVKIDLDGKRWKAILL</sequence>
<keyword evidence="3" id="KW-0808">Transferase</keyword>
<dbReference type="InterPro" id="IPR016039">
    <property type="entry name" value="Thiolase-like"/>
</dbReference>
<dbReference type="AlphaFoldDB" id="A0A2M9ZF50"/>
<evidence type="ECO:0000313" key="4">
    <source>
        <dbReference type="Proteomes" id="UP000231912"/>
    </source>
</evidence>
<name>A0A2M9ZF50_9LEPT</name>
<dbReference type="Pfam" id="PF22691">
    <property type="entry name" value="Thiolase_C_1"/>
    <property type="match status" value="1"/>
</dbReference>
<reference evidence="3 4" key="1">
    <citation type="submission" date="2017-07" db="EMBL/GenBank/DDBJ databases">
        <title>Leptospira spp. isolated from tropical soils.</title>
        <authorList>
            <person name="Thibeaux R."/>
            <person name="Iraola G."/>
            <person name="Ferres I."/>
            <person name="Bierque E."/>
            <person name="Girault D."/>
            <person name="Soupe-Gilbert M.-E."/>
            <person name="Picardeau M."/>
            <person name="Goarant C."/>
        </authorList>
    </citation>
    <scope>NUCLEOTIDE SEQUENCE [LARGE SCALE GENOMIC DNA]</scope>
    <source>
        <strain evidence="3 4">FH2-C-A2</strain>
    </source>
</reference>
<accession>A0A2M9ZF50</accession>
<dbReference type="EMBL" id="NPDT01000001">
    <property type="protein sequence ID" value="PJZ67070.1"/>
    <property type="molecule type" value="Genomic_DNA"/>
</dbReference>
<dbReference type="CDD" id="cd00829">
    <property type="entry name" value="SCP-x_thiolase"/>
    <property type="match status" value="1"/>
</dbReference>
<dbReference type="PANTHER" id="PTHR42689">
    <property type="entry name" value="ACETYL-COA ACYLTRANSFERASE FADA2 (3-KETOACYL-COA THIOLASE) (BETA-KETOTHIOLASE)-RELATED"/>
    <property type="match status" value="1"/>
</dbReference>
<gene>
    <name evidence="3" type="ORF">CH371_03060</name>
</gene>
<dbReference type="Proteomes" id="UP000231912">
    <property type="component" value="Unassembled WGS sequence"/>
</dbReference>
<dbReference type="SUPFAM" id="SSF53901">
    <property type="entry name" value="Thiolase-like"/>
    <property type="match status" value="1"/>
</dbReference>
<dbReference type="PANTHER" id="PTHR42689:SF1">
    <property type="entry name" value="ACETYL-COA ACYLTRANSFERASE FADA2 (3-KETOACYL-COA THIOLASE) (BETA-KETOTHIOLASE)-RELATED"/>
    <property type="match status" value="1"/>
</dbReference>
<protein>
    <submittedName>
        <fullName evidence="3">Acetyl-CoA acetyltransferase</fullName>
    </submittedName>
</protein>
<comment type="caution">
    <text evidence="3">The sequence shown here is derived from an EMBL/GenBank/DDBJ whole genome shotgun (WGS) entry which is preliminary data.</text>
</comment>
<dbReference type="GO" id="GO:0005829">
    <property type="term" value="C:cytosol"/>
    <property type="evidence" value="ECO:0007669"/>
    <property type="project" value="TreeGrafter"/>
</dbReference>
<dbReference type="Gene3D" id="3.40.47.10">
    <property type="match status" value="1"/>
</dbReference>
<evidence type="ECO:0000313" key="3">
    <source>
        <dbReference type="EMBL" id="PJZ67070.1"/>
    </source>
</evidence>
<evidence type="ECO:0000259" key="2">
    <source>
        <dbReference type="Pfam" id="PF22691"/>
    </source>
</evidence>
<dbReference type="InterPro" id="IPR050521">
    <property type="entry name" value="3-ketoacyl-CoA_Thiolase"/>
</dbReference>
<dbReference type="Pfam" id="PF01796">
    <property type="entry name" value="OB_ChsH2_C"/>
    <property type="match status" value="1"/>
</dbReference>
<dbReference type="GO" id="GO:0016746">
    <property type="term" value="F:acyltransferase activity"/>
    <property type="evidence" value="ECO:0007669"/>
    <property type="project" value="InterPro"/>
</dbReference>
<feature type="domain" description="Thiolase C-terminal" evidence="2">
    <location>
        <begin position="278"/>
        <end position="410"/>
    </location>
</feature>